<sequence>MANRRWDLLPGDLLRSVVSRLRADDFVRACSVSREWRLVLLKEPQLLSPAQEFPWLLLPSLRVGELPSSCSFLRIPDRRRFHLPYLPEISGRRCVGSKDGWLVTLDLISLQPRILNPLTRAELPLPFLPTEAPGDEVRIRRRPDGSIYEFWYTRFANHEGNPPSKFPDLYVKKIALSTVPTGVTAVICGCVGINIIALAKPGDDRWSAVPDTPLDDYFEDVVYREDDGRFYAVTGHASVLAFNVDGSMISIVAPGRRLAAVGDIPSHDRYVVCSSGILLQVWRISRCFFLPCGAHREMTVGFHVYKINPDGENNRTCGVPLKDLGDQCLFLGGRCSSVSVRAAGNLGLKKNCIFFTEDFPDTMFYAGKSEMATPFMNVGWYDFVEGKLGCYYPLLLDHVSSDWPAPIWFWPSLI</sequence>
<gene>
    <name evidence="2" type="ORF">AXF42_Ash009926</name>
</gene>
<dbReference type="EMBL" id="KZ451999">
    <property type="protein sequence ID" value="PKA53196.1"/>
    <property type="molecule type" value="Genomic_DNA"/>
</dbReference>
<reference evidence="2 3" key="1">
    <citation type="journal article" date="2017" name="Nature">
        <title>The Apostasia genome and the evolution of orchids.</title>
        <authorList>
            <person name="Zhang G.Q."/>
            <person name="Liu K.W."/>
            <person name="Li Z."/>
            <person name="Lohaus R."/>
            <person name="Hsiao Y.Y."/>
            <person name="Niu S.C."/>
            <person name="Wang J.Y."/>
            <person name="Lin Y.C."/>
            <person name="Xu Q."/>
            <person name="Chen L.J."/>
            <person name="Yoshida K."/>
            <person name="Fujiwara S."/>
            <person name="Wang Z.W."/>
            <person name="Zhang Y.Q."/>
            <person name="Mitsuda N."/>
            <person name="Wang M."/>
            <person name="Liu G.H."/>
            <person name="Pecoraro L."/>
            <person name="Huang H.X."/>
            <person name="Xiao X.J."/>
            <person name="Lin M."/>
            <person name="Wu X.Y."/>
            <person name="Wu W.L."/>
            <person name="Chen Y.Y."/>
            <person name="Chang S.B."/>
            <person name="Sakamoto S."/>
            <person name="Ohme-Takagi M."/>
            <person name="Yagi M."/>
            <person name="Zeng S.J."/>
            <person name="Shen C.Y."/>
            <person name="Yeh C.M."/>
            <person name="Luo Y.B."/>
            <person name="Tsai W.C."/>
            <person name="Van de Peer Y."/>
            <person name="Liu Z.J."/>
        </authorList>
    </citation>
    <scope>NUCLEOTIDE SEQUENCE [LARGE SCALE GENOMIC DNA]</scope>
    <source>
        <strain evidence="3">cv. Shenzhen</strain>
        <tissue evidence="2">Stem</tissue>
    </source>
</reference>
<dbReference type="PANTHER" id="PTHR44259:SF108">
    <property type="entry name" value="F-BOX PROTEIN SKIP23-LIKE"/>
    <property type="match status" value="1"/>
</dbReference>
<dbReference type="STRING" id="1088818.A0A2I0ACE7"/>
<evidence type="ECO:0000313" key="3">
    <source>
        <dbReference type="Proteomes" id="UP000236161"/>
    </source>
</evidence>
<evidence type="ECO:0000313" key="2">
    <source>
        <dbReference type="EMBL" id="PKA53196.1"/>
    </source>
</evidence>
<dbReference type="PANTHER" id="PTHR44259">
    <property type="entry name" value="OS07G0183000 PROTEIN-RELATED"/>
    <property type="match status" value="1"/>
</dbReference>
<keyword evidence="3" id="KW-1185">Reference proteome</keyword>
<dbReference type="Pfam" id="PF00646">
    <property type="entry name" value="F-box"/>
    <property type="match status" value="1"/>
</dbReference>
<protein>
    <submittedName>
        <fullName evidence="2">Putative F-box protein</fullName>
    </submittedName>
</protein>
<dbReference type="Gene3D" id="1.20.1280.50">
    <property type="match status" value="1"/>
</dbReference>
<dbReference type="CDD" id="cd09917">
    <property type="entry name" value="F-box_SF"/>
    <property type="match status" value="1"/>
</dbReference>
<dbReference type="SUPFAM" id="SSF81383">
    <property type="entry name" value="F-box domain"/>
    <property type="match status" value="1"/>
</dbReference>
<dbReference type="Proteomes" id="UP000236161">
    <property type="component" value="Unassembled WGS sequence"/>
</dbReference>
<dbReference type="AlphaFoldDB" id="A0A2I0ACE7"/>
<dbReference type="OrthoDB" id="1937564at2759"/>
<evidence type="ECO:0000259" key="1">
    <source>
        <dbReference type="PROSITE" id="PS50181"/>
    </source>
</evidence>
<dbReference type="Pfam" id="PF03478">
    <property type="entry name" value="Beta-prop_KIB1-4"/>
    <property type="match status" value="1"/>
</dbReference>
<dbReference type="InterPro" id="IPR005174">
    <property type="entry name" value="KIB1-4_b-propeller"/>
</dbReference>
<organism evidence="2 3">
    <name type="scientific">Apostasia shenzhenica</name>
    <dbReference type="NCBI Taxonomy" id="1088818"/>
    <lineage>
        <taxon>Eukaryota</taxon>
        <taxon>Viridiplantae</taxon>
        <taxon>Streptophyta</taxon>
        <taxon>Embryophyta</taxon>
        <taxon>Tracheophyta</taxon>
        <taxon>Spermatophyta</taxon>
        <taxon>Magnoliopsida</taxon>
        <taxon>Liliopsida</taxon>
        <taxon>Asparagales</taxon>
        <taxon>Orchidaceae</taxon>
        <taxon>Apostasioideae</taxon>
        <taxon>Apostasia</taxon>
    </lineage>
</organism>
<proteinExistence type="predicted"/>
<name>A0A2I0ACE7_9ASPA</name>
<dbReference type="InterPro" id="IPR036047">
    <property type="entry name" value="F-box-like_dom_sf"/>
</dbReference>
<feature type="domain" description="F-box" evidence="1">
    <location>
        <begin position="3"/>
        <end position="50"/>
    </location>
</feature>
<dbReference type="PROSITE" id="PS50181">
    <property type="entry name" value="FBOX"/>
    <property type="match status" value="1"/>
</dbReference>
<accession>A0A2I0ACE7</accession>
<dbReference type="InterPro" id="IPR001810">
    <property type="entry name" value="F-box_dom"/>
</dbReference>
<dbReference type="InterPro" id="IPR050942">
    <property type="entry name" value="F-box_BR-signaling"/>
</dbReference>